<evidence type="ECO:0000313" key="6">
    <source>
        <dbReference type="EMBL" id="TXE85770.1"/>
    </source>
</evidence>
<dbReference type="Proteomes" id="UP000321629">
    <property type="component" value="Unassembled WGS sequence"/>
</dbReference>
<dbReference type="CDD" id="cd12107">
    <property type="entry name" value="Hemerythrin"/>
    <property type="match status" value="1"/>
</dbReference>
<keyword evidence="3" id="KW-0479">Metal-binding</keyword>
<dbReference type="InterPro" id="IPR050669">
    <property type="entry name" value="Hemerythrin"/>
</dbReference>
<dbReference type="InterPro" id="IPR016131">
    <property type="entry name" value="Haemerythrin_Fe_BS"/>
</dbReference>
<dbReference type="NCBIfam" id="TIGR02481">
    <property type="entry name" value="hemeryth_dom"/>
    <property type="match status" value="1"/>
</dbReference>
<dbReference type="Pfam" id="PF01814">
    <property type="entry name" value="Hemerythrin"/>
    <property type="match status" value="1"/>
</dbReference>
<dbReference type="InterPro" id="IPR012827">
    <property type="entry name" value="Hemerythrin_metal-bd"/>
</dbReference>
<proteinExistence type="inferred from homology"/>
<keyword evidence="2" id="KW-0813">Transport</keyword>
<dbReference type="GO" id="GO:0005344">
    <property type="term" value="F:oxygen carrier activity"/>
    <property type="evidence" value="ECO:0007669"/>
    <property type="project" value="UniProtKB-KW"/>
</dbReference>
<accession>A0A5C7DPW7</accession>
<gene>
    <name evidence="6" type="ORF">FPD38_07220</name>
</gene>
<dbReference type="InterPro" id="IPR012312">
    <property type="entry name" value="Hemerythrin-like"/>
</dbReference>
<name>A0A5C7DPW7_9BACT</name>
<comment type="caution">
    <text evidence="6">The sequence shown here is derived from an EMBL/GenBank/DDBJ whole genome shotgun (WGS) entry which is preliminary data.</text>
</comment>
<sequence length="196" mass="23665">MDTFPIWSDKFSIDEPNIDLQHQTLFDLANKAAKLLNRHIYKIEIKELLTEFFDYMKIHFKDEEDYMSSINYPYLLEHKAMHKKIIKEMSALLNECNTTNDLKERLYEIVSIWLLEHIVEHDMMINIWKKSNLKIEEKKNIVEEKIFDYVCGCENFIHKVDYGIHIKIKYLNALYKCKKCFKELVYATQDNNEELK</sequence>
<evidence type="ECO:0000256" key="1">
    <source>
        <dbReference type="ARBA" id="ARBA00010587"/>
    </source>
</evidence>
<comment type="similarity">
    <text evidence="1">Belongs to the hemerythrin family.</text>
</comment>
<evidence type="ECO:0000259" key="5">
    <source>
        <dbReference type="Pfam" id="PF01814"/>
    </source>
</evidence>
<dbReference type="PANTHER" id="PTHR37164">
    <property type="entry name" value="BACTERIOHEMERYTHRIN"/>
    <property type="match status" value="1"/>
</dbReference>
<keyword evidence="2" id="KW-0561">Oxygen transport</keyword>
<dbReference type="InterPro" id="IPR035938">
    <property type="entry name" value="Hemerythrin-like_sf"/>
</dbReference>
<dbReference type="RefSeq" id="WP_147556049.1">
    <property type="nucleotide sequence ID" value="NZ_VOWJ01000033.1"/>
</dbReference>
<dbReference type="AlphaFoldDB" id="A0A5C7DPW7"/>
<evidence type="ECO:0000256" key="2">
    <source>
        <dbReference type="ARBA" id="ARBA00022621"/>
    </source>
</evidence>
<reference evidence="6 7" key="1">
    <citation type="submission" date="2019-07" db="EMBL/GenBank/DDBJ databases">
        <title>Rapid identification of Enteric Bacteria from Whole Genome Sequences (WGS) using Average Nucleotide Identity (ANI).</title>
        <authorList>
            <person name="Lane C."/>
        </authorList>
    </citation>
    <scope>NUCLEOTIDE SEQUENCE [LARGE SCALE GENOMIC DNA]</scope>
    <source>
        <strain evidence="6 7">2016D-0084</strain>
    </source>
</reference>
<dbReference type="PANTHER" id="PTHR37164:SF1">
    <property type="entry name" value="BACTERIOHEMERYTHRIN"/>
    <property type="match status" value="1"/>
</dbReference>
<dbReference type="NCBIfam" id="NF033749">
    <property type="entry name" value="bact_hemeryth"/>
    <property type="match status" value="1"/>
</dbReference>
<evidence type="ECO:0000256" key="3">
    <source>
        <dbReference type="ARBA" id="ARBA00022723"/>
    </source>
</evidence>
<keyword evidence="4" id="KW-0408">Iron</keyword>
<feature type="domain" description="Hemerythrin-like" evidence="5">
    <location>
        <begin position="17"/>
        <end position="122"/>
    </location>
</feature>
<evidence type="ECO:0000313" key="7">
    <source>
        <dbReference type="Proteomes" id="UP000321629"/>
    </source>
</evidence>
<dbReference type="PROSITE" id="PS00550">
    <property type="entry name" value="HEMERYTHRINS"/>
    <property type="match status" value="1"/>
</dbReference>
<organism evidence="6 7">
    <name type="scientific">Campylobacter volucris</name>
    <dbReference type="NCBI Taxonomy" id="1031542"/>
    <lineage>
        <taxon>Bacteria</taxon>
        <taxon>Pseudomonadati</taxon>
        <taxon>Campylobacterota</taxon>
        <taxon>Epsilonproteobacteria</taxon>
        <taxon>Campylobacterales</taxon>
        <taxon>Campylobacteraceae</taxon>
        <taxon>Campylobacter</taxon>
    </lineage>
</organism>
<dbReference type="SUPFAM" id="SSF47188">
    <property type="entry name" value="Hemerythrin-like"/>
    <property type="match status" value="1"/>
</dbReference>
<dbReference type="GO" id="GO:0046872">
    <property type="term" value="F:metal ion binding"/>
    <property type="evidence" value="ECO:0007669"/>
    <property type="project" value="UniProtKB-KW"/>
</dbReference>
<dbReference type="EMBL" id="VOWJ01000033">
    <property type="protein sequence ID" value="TXE85770.1"/>
    <property type="molecule type" value="Genomic_DNA"/>
</dbReference>
<protein>
    <submittedName>
        <fullName evidence="6">Bacteriohemerythrin</fullName>
    </submittedName>
</protein>
<dbReference type="Gene3D" id="1.20.120.50">
    <property type="entry name" value="Hemerythrin-like"/>
    <property type="match status" value="1"/>
</dbReference>
<evidence type="ECO:0000256" key="4">
    <source>
        <dbReference type="ARBA" id="ARBA00023004"/>
    </source>
</evidence>